<name>A0A2I1M4W9_9FIRM</name>
<gene>
    <name evidence="1" type="primary">cas8c</name>
    <name evidence="1" type="ORF">CYJ34_08800</name>
</gene>
<evidence type="ECO:0000313" key="2">
    <source>
        <dbReference type="Proteomes" id="UP000234335"/>
    </source>
</evidence>
<sequence length="653" mass="75348">MNALEALLSSYNYAEDIGLVDNNDYPILLPIYHSKLKSNGTNIIKVEIKKDSSLYQTSFLDQYKSKADEDNNTSDVILFPVTKDSASRSGRKAPSHALVDKVKYIFDEDGNLLNDYKENLLAWINFEEDQDIKTFLSIIFDFLDKKDALKSIASNLVSDFKNLSGYDIEYEDKNVNISDAFLEFEISSFLGEKDISVSSYKDLHKSFINFTNSIDSPNGICNISGKEEYITQKHRGLLGNAKLISVSNNKEAYVGRLNKDTSSLNVGRETSEKIHLMLAYLIENNKSHIRIAEKQCLITWFSEDIKNSQNIDITFKKSSGKNLDFLNQLASASIKTSPANINTENISQSFKLGKANYSDDSNFYCMIIDSFNPGRVVIKYFNQLKVSELQDNLKKWEKRYHWERYNESIEDFNPFTPSFYSIFINAYGIERTLKNGRSLDYDNKKFMNNQYISLVTSLLNGSSLPKNIENKFNQNIRKRSSYKEPRIWNNLLFVARAVLKNSNGEDFTRMIDKDNNDRSYLLGRLLSVYHNIELSTYTSKDLNAGNEEDYPQRLTNAEKFWSNYLDRPATTITILEKKTNTYLNKLKTTDYRMYKGLDTIKSQLLTKISENYKLDDKSFNMPLDYKFLFGYTAQNSSIYGLKNQVNKEIENDK</sequence>
<proteinExistence type="predicted"/>
<dbReference type="InterPro" id="IPR010144">
    <property type="entry name" value="CRISPR-assoc_prot_Csd1-typ"/>
</dbReference>
<accession>A0A2I1M4W9</accession>
<dbReference type="NCBIfam" id="TIGR01863">
    <property type="entry name" value="cas_Csd1"/>
    <property type="match status" value="1"/>
</dbReference>
<dbReference type="RefSeq" id="WP_101540911.1">
    <property type="nucleotide sequence ID" value="NZ_PKGS01000009.1"/>
</dbReference>
<evidence type="ECO:0000313" key="1">
    <source>
        <dbReference type="EMBL" id="PKZ15168.1"/>
    </source>
</evidence>
<dbReference type="Pfam" id="PF09709">
    <property type="entry name" value="Cas_Csd1"/>
    <property type="match status" value="1"/>
</dbReference>
<reference evidence="1 2" key="1">
    <citation type="submission" date="2017-12" db="EMBL/GenBank/DDBJ databases">
        <title>Phylogenetic diversity of female urinary microbiome.</title>
        <authorList>
            <person name="Thomas-White K."/>
            <person name="Wolfe A.J."/>
        </authorList>
    </citation>
    <scope>NUCLEOTIDE SEQUENCE [LARGE SCALE GENOMIC DNA]</scope>
    <source>
        <strain evidence="1 2">UMB0119</strain>
    </source>
</reference>
<organism evidence="1 2">
    <name type="scientific">Anaerococcus octavius</name>
    <dbReference type="NCBI Taxonomy" id="54007"/>
    <lineage>
        <taxon>Bacteria</taxon>
        <taxon>Bacillati</taxon>
        <taxon>Bacillota</taxon>
        <taxon>Tissierellia</taxon>
        <taxon>Tissierellales</taxon>
        <taxon>Peptoniphilaceae</taxon>
        <taxon>Anaerococcus</taxon>
    </lineage>
</organism>
<dbReference type="EMBL" id="PKGS01000009">
    <property type="protein sequence ID" value="PKZ15168.1"/>
    <property type="molecule type" value="Genomic_DNA"/>
</dbReference>
<keyword evidence="2" id="KW-1185">Reference proteome</keyword>
<comment type="caution">
    <text evidence="1">The sequence shown here is derived from an EMBL/GenBank/DDBJ whole genome shotgun (WGS) entry which is preliminary data.</text>
</comment>
<protein>
    <submittedName>
        <fullName evidence="1">Type I-C CRISPR-associated protein Cas8c/Csd1</fullName>
    </submittedName>
</protein>
<dbReference type="Proteomes" id="UP000234335">
    <property type="component" value="Unassembled WGS sequence"/>
</dbReference>
<dbReference type="AlphaFoldDB" id="A0A2I1M4W9"/>